<keyword evidence="2" id="KW-1003">Cell membrane</keyword>
<feature type="region of interest" description="Disordered" evidence="6">
    <location>
        <begin position="418"/>
        <end position="437"/>
    </location>
</feature>
<name>A0A347WEZ5_9PROT</name>
<keyword evidence="5 7" id="KW-0472">Membrane</keyword>
<dbReference type="PANTHER" id="PTHR42920:SF11">
    <property type="entry name" value="INNER MEMBRANE PROTEIN YTFF"/>
    <property type="match status" value="1"/>
</dbReference>
<keyword evidence="10" id="KW-1185">Reference proteome</keyword>
<dbReference type="Pfam" id="PF00892">
    <property type="entry name" value="EamA"/>
    <property type="match status" value="2"/>
</dbReference>
<evidence type="ECO:0000256" key="6">
    <source>
        <dbReference type="SAM" id="MobiDB-lite"/>
    </source>
</evidence>
<evidence type="ECO:0000259" key="8">
    <source>
        <dbReference type="Pfam" id="PF00892"/>
    </source>
</evidence>
<feature type="domain" description="EamA" evidence="8">
    <location>
        <begin position="80"/>
        <end position="220"/>
    </location>
</feature>
<dbReference type="InterPro" id="IPR000620">
    <property type="entry name" value="EamA_dom"/>
</dbReference>
<protein>
    <submittedName>
        <fullName evidence="9">EamA-like transporter family protein</fullName>
    </submittedName>
</protein>
<feature type="region of interest" description="Disordered" evidence="6">
    <location>
        <begin position="374"/>
        <end position="403"/>
    </location>
</feature>
<reference evidence="9 10" key="1">
    <citation type="submission" date="2017-08" db="EMBL/GenBank/DDBJ databases">
        <title>Complete genome sequence of Gluconacetobacter saccharivorans CV1 isolated from Fermented Vinegar.</title>
        <authorList>
            <person name="Kim S.-Y."/>
        </authorList>
    </citation>
    <scope>NUCLEOTIDE SEQUENCE [LARGE SCALE GENOMIC DNA]</scope>
    <source>
        <strain evidence="9 10">CV1</strain>
    </source>
</reference>
<feature type="transmembrane region" description="Helical" evidence="7">
    <location>
        <begin position="259"/>
        <end position="282"/>
    </location>
</feature>
<evidence type="ECO:0000256" key="2">
    <source>
        <dbReference type="ARBA" id="ARBA00022475"/>
    </source>
</evidence>
<proteinExistence type="predicted"/>
<evidence type="ECO:0000256" key="5">
    <source>
        <dbReference type="ARBA" id="ARBA00023136"/>
    </source>
</evidence>
<evidence type="ECO:0000256" key="1">
    <source>
        <dbReference type="ARBA" id="ARBA00004651"/>
    </source>
</evidence>
<feature type="transmembrane region" description="Helical" evidence="7">
    <location>
        <begin position="82"/>
        <end position="103"/>
    </location>
</feature>
<dbReference type="Proteomes" id="UP000264120">
    <property type="component" value="Chromosome"/>
</dbReference>
<evidence type="ECO:0000256" key="7">
    <source>
        <dbReference type="SAM" id="Phobius"/>
    </source>
</evidence>
<feature type="transmembrane region" description="Helical" evidence="7">
    <location>
        <begin position="176"/>
        <end position="197"/>
    </location>
</feature>
<feature type="transmembrane region" description="Helical" evidence="7">
    <location>
        <begin position="204"/>
        <end position="221"/>
    </location>
</feature>
<keyword evidence="3 7" id="KW-0812">Transmembrane</keyword>
<dbReference type="InterPro" id="IPR037185">
    <property type="entry name" value="EmrE-like"/>
</dbReference>
<dbReference type="SUPFAM" id="SSF103481">
    <property type="entry name" value="Multidrug resistance efflux transporter EmrE"/>
    <property type="match status" value="2"/>
</dbReference>
<evidence type="ECO:0000313" key="9">
    <source>
        <dbReference type="EMBL" id="AXY23438.1"/>
    </source>
</evidence>
<dbReference type="PANTHER" id="PTHR42920">
    <property type="entry name" value="OS03G0707200 PROTEIN-RELATED"/>
    <property type="match status" value="1"/>
</dbReference>
<feature type="transmembrane region" description="Helical" evidence="7">
    <location>
        <begin position="321"/>
        <end position="338"/>
    </location>
</feature>
<feature type="compositionally biased region" description="Basic and acidic residues" evidence="6">
    <location>
        <begin position="384"/>
        <end position="403"/>
    </location>
</feature>
<organism evidence="9 10">
    <name type="scientific">Komagataeibacter saccharivorans</name>
    <dbReference type="NCBI Taxonomy" id="265959"/>
    <lineage>
        <taxon>Bacteria</taxon>
        <taxon>Pseudomonadati</taxon>
        <taxon>Pseudomonadota</taxon>
        <taxon>Alphaproteobacteria</taxon>
        <taxon>Acetobacterales</taxon>
        <taxon>Acetobacteraceae</taxon>
        <taxon>Komagataeibacter</taxon>
    </lineage>
</organism>
<feature type="transmembrane region" description="Helical" evidence="7">
    <location>
        <begin position="344"/>
        <end position="361"/>
    </location>
</feature>
<feature type="domain" description="EamA" evidence="8">
    <location>
        <begin position="229"/>
        <end position="359"/>
    </location>
</feature>
<dbReference type="EMBL" id="CP023036">
    <property type="protein sequence ID" value="AXY23438.1"/>
    <property type="molecule type" value="Genomic_DNA"/>
</dbReference>
<sequence>MPATRAIGTHAAIVLYPRNPDGLNHNQRARRDFSSYAMAWDVVPVLASGAGHGVRIARLLAYPSWRRCGVAWYGKAMNRTGLCLALLSAVLFGISTPFAKLLLGGMTPQMAAGLLYLGSGTGLALVLAARRALRLPTHDEAPLTRADVPCLLAVIASGGVAGPLLLMIGLARTDAASASLLLNLESIATLLIAWVVFRENVDRRLMLGALAIVLGAGVLSWQGHATLAPGALYIAAACLCWGVDNNLSGRLSAADPVRIAMIKGVAAGSVNLLVALLVQHAGLPGAGIAAGAAVVGFLGYGVSLVLFMLGLRHLGAARTGAYFALAPFMGAVMSLFVFHTHDIARLLVAGVLMGIGLWLHLTERHSHYHVHEPMEHTHRHTHDAHHQHTHGPDDPPGEPHTHRHVHTELAHTHAHYPDLHHRHGHDHDHESGHTHAA</sequence>
<feature type="transmembrane region" description="Helical" evidence="7">
    <location>
        <begin position="288"/>
        <end position="309"/>
    </location>
</feature>
<keyword evidence="4 7" id="KW-1133">Transmembrane helix</keyword>
<feature type="transmembrane region" description="Helical" evidence="7">
    <location>
        <begin position="227"/>
        <end position="247"/>
    </location>
</feature>
<evidence type="ECO:0000313" key="10">
    <source>
        <dbReference type="Proteomes" id="UP000264120"/>
    </source>
</evidence>
<accession>A0A347WEZ5</accession>
<dbReference type="GO" id="GO:0005886">
    <property type="term" value="C:plasma membrane"/>
    <property type="evidence" value="ECO:0007669"/>
    <property type="project" value="UniProtKB-SubCell"/>
</dbReference>
<feature type="transmembrane region" description="Helical" evidence="7">
    <location>
        <begin position="109"/>
        <end position="129"/>
    </location>
</feature>
<dbReference type="AlphaFoldDB" id="A0A347WEZ5"/>
<dbReference type="InterPro" id="IPR051258">
    <property type="entry name" value="Diverse_Substrate_Transporter"/>
</dbReference>
<dbReference type="KEGG" id="ksc:CD178_02691"/>
<comment type="subcellular location">
    <subcellularLocation>
        <location evidence="1">Cell membrane</location>
        <topology evidence="1">Multi-pass membrane protein</topology>
    </subcellularLocation>
</comment>
<evidence type="ECO:0000256" key="3">
    <source>
        <dbReference type="ARBA" id="ARBA00022692"/>
    </source>
</evidence>
<evidence type="ECO:0000256" key="4">
    <source>
        <dbReference type="ARBA" id="ARBA00022989"/>
    </source>
</evidence>
<gene>
    <name evidence="9" type="ORF">CD178_02691</name>
</gene>
<feature type="transmembrane region" description="Helical" evidence="7">
    <location>
        <begin position="150"/>
        <end position="170"/>
    </location>
</feature>